<comment type="caution">
    <text evidence="1">The sequence shown here is derived from an EMBL/GenBank/DDBJ whole genome shotgun (WGS) entry which is preliminary data.</text>
</comment>
<dbReference type="RefSeq" id="WP_160053778.1">
    <property type="nucleotide sequence ID" value="NZ_BMQX01000007.1"/>
</dbReference>
<evidence type="ECO:0000313" key="2">
    <source>
        <dbReference type="Proteomes" id="UP000619118"/>
    </source>
</evidence>
<proteinExistence type="predicted"/>
<dbReference type="EMBL" id="BMQX01000007">
    <property type="protein sequence ID" value="GGQ13474.1"/>
    <property type="molecule type" value="Genomic_DNA"/>
</dbReference>
<reference evidence="2" key="1">
    <citation type="journal article" date="2019" name="Int. J. Syst. Evol. Microbiol.">
        <title>The Global Catalogue of Microorganisms (GCM) 10K type strain sequencing project: providing services to taxonomists for standard genome sequencing and annotation.</title>
        <authorList>
            <consortium name="The Broad Institute Genomics Platform"/>
            <consortium name="The Broad Institute Genome Sequencing Center for Infectious Disease"/>
            <person name="Wu L."/>
            <person name="Ma J."/>
        </authorList>
    </citation>
    <scope>NUCLEOTIDE SEQUENCE [LARGE SCALE GENOMIC DNA]</scope>
    <source>
        <strain evidence="2">JCM 32306</strain>
    </source>
</reference>
<evidence type="ECO:0000313" key="1">
    <source>
        <dbReference type="EMBL" id="GGQ13474.1"/>
    </source>
</evidence>
<dbReference type="Proteomes" id="UP000619118">
    <property type="component" value="Unassembled WGS sequence"/>
</dbReference>
<organism evidence="1 2">
    <name type="scientific">Shewanella litoralis</name>
    <dbReference type="NCBI Taxonomy" id="2282700"/>
    <lineage>
        <taxon>Bacteria</taxon>
        <taxon>Pseudomonadati</taxon>
        <taxon>Pseudomonadota</taxon>
        <taxon>Gammaproteobacteria</taxon>
        <taxon>Alteromonadales</taxon>
        <taxon>Shewanellaceae</taxon>
        <taxon>Shewanella</taxon>
    </lineage>
</organism>
<protein>
    <submittedName>
        <fullName evidence="1">Uncharacterized protein</fullName>
    </submittedName>
</protein>
<name>A0ABQ2R770_9GAMM</name>
<sequence length="386" mass="44329">MNMLSSYVFNVSSQIKNIPNSTVSRAQIFELIAAFLGEKSHAALKTTSLNKSIELARHDMQAAFIRCQERAISFNQTTKVAQQLSKLISDQLAPLLEKSSVLINQQALYYLTRSGSEWINVDDDYDEDDLEEDILQTLESFPYKGFDVDVQTLYISLQQASKGGDKESKLLEFLWILDDLYGVPYDETGKDWYENSLNGKALDNQQQQLADKYCKMITKHQVLESFVTNTQLSDLATPNINQIIESKDFSLIDSICYHIPIDRMLDKLEPYWDLRHDFSNQWLKLSALQDPNRELISHLIERNENLIEQHSWARFANINGIDVTQDDHYAIDTNTGEIWDADHDAPIEICGFDGVKLQVLPHELESTVQTRTQIMLELSKKIQKLI</sequence>
<gene>
    <name evidence="1" type="ORF">GCM10009411_12460</name>
</gene>
<keyword evidence="2" id="KW-1185">Reference proteome</keyword>
<accession>A0ABQ2R770</accession>